<gene>
    <name evidence="2" type="ORF">ACFO4E_28980</name>
</gene>
<keyword evidence="3" id="KW-1185">Reference proteome</keyword>
<name>A0ABV9E498_9ACTN</name>
<keyword evidence="1" id="KW-0472">Membrane</keyword>
<protein>
    <submittedName>
        <fullName evidence="2">PGPGW domain-containing protein</fullName>
    </submittedName>
</protein>
<evidence type="ECO:0000313" key="2">
    <source>
        <dbReference type="EMBL" id="MFC4565912.1"/>
    </source>
</evidence>
<organism evidence="2 3">
    <name type="scientific">Nocardiopsis mangrovi</name>
    <dbReference type="NCBI Taxonomy" id="1179818"/>
    <lineage>
        <taxon>Bacteria</taxon>
        <taxon>Bacillati</taxon>
        <taxon>Actinomycetota</taxon>
        <taxon>Actinomycetes</taxon>
        <taxon>Streptosporangiales</taxon>
        <taxon>Nocardiopsidaceae</taxon>
        <taxon>Nocardiopsis</taxon>
    </lineage>
</organism>
<feature type="transmembrane region" description="Helical" evidence="1">
    <location>
        <begin position="35"/>
        <end position="54"/>
    </location>
</feature>
<keyword evidence="1" id="KW-0812">Transmembrane</keyword>
<proteinExistence type="predicted"/>
<dbReference type="EMBL" id="JBHSFQ010000052">
    <property type="protein sequence ID" value="MFC4565912.1"/>
    <property type="molecule type" value="Genomic_DNA"/>
</dbReference>
<keyword evidence="1" id="KW-1133">Transmembrane helix</keyword>
<reference evidence="3" key="1">
    <citation type="journal article" date="2019" name="Int. J. Syst. Evol. Microbiol.">
        <title>The Global Catalogue of Microorganisms (GCM) 10K type strain sequencing project: providing services to taxonomists for standard genome sequencing and annotation.</title>
        <authorList>
            <consortium name="The Broad Institute Genomics Platform"/>
            <consortium name="The Broad Institute Genome Sequencing Center for Infectious Disease"/>
            <person name="Wu L."/>
            <person name="Ma J."/>
        </authorList>
    </citation>
    <scope>NUCLEOTIDE SEQUENCE [LARGE SCALE GENOMIC DNA]</scope>
    <source>
        <strain evidence="3">XZYJ18</strain>
    </source>
</reference>
<evidence type="ECO:0000256" key="1">
    <source>
        <dbReference type="SAM" id="Phobius"/>
    </source>
</evidence>
<dbReference type="Pfam" id="PF09656">
    <property type="entry name" value="PGPGW"/>
    <property type="match status" value="1"/>
</dbReference>
<feature type="transmembrane region" description="Helical" evidence="1">
    <location>
        <begin position="9"/>
        <end position="29"/>
    </location>
</feature>
<dbReference type="Proteomes" id="UP001595923">
    <property type="component" value="Unassembled WGS sequence"/>
</dbReference>
<sequence length="88" mass="9660">MHSHPALSLTWRTAVAVVGGAILTAGIIMCVTPGPGAAAIILGLAILSTEFGWAKAPLRYARRWAHRARVKAHEVRVERARKRRRKRA</sequence>
<evidence type="ECO:0000313" key="3">
    <source>
        <dbReference type="Proteomes" id="UP001595923"/>
    </source>
</evidence>
<accession>A0ABV9E498</accession>
<dbReference type="RefSeq" id="WP_378580326.1">
    <property type="nucleotide sequence ID" value="NZ_JBHSFQ010000052.1"/>
</dbReference>
<comment type="caution">
    <text evidence="2">The sequence shown here is derived from an EMBL/GenBank/DDBJ whole genome shotgun (WGS) entry which is preliminary data.</text>
</comment>
<dbReference type="InterPro" id="IPR019099">
    <property type="entry name" value="Uncharacterised_PGPGW_TM"/>
</dbReference>